<gene>
    <name evidence="1" type="ORF">GCM10008960_41590</name>
</gene>
<proteinExistence type="predicted"/>
<reference evidence="2" key="1">
    <citation type="journal article" date="2019" name="Int. J. Syst. Evol. Microbiol.">
        <title>The Global Catalogue of Microorganisms (GCM) 10K type strain sequencing project: providing services to taxonomists for standard genome sequencing and annotation.</title>
        <authorList>
            <consortium name="The Broad Institute Genomics Platform"/>
            <consortium name="The Broad Institute Genome Sequencing Center for Infectious Disease"/>
            <person name="Wu L."/>
            <person name="Ma J."/>
        </authorList>
    </citation>
    <scope>NUCLEOTIDE SEQUENCE [LARGE SCALE GENOMIC DNA]</scope>
    <source>
        <strain evidence="2">JCM 31405</strain>
    </source>
</reference>
<protein>
    <submittedName>
        <fullName evidence="1">Uncharacterized protein</fullName>
    </submittedName>
</protein>
<evidence type="ECO:0000313" key="1">
    <source>
        <dbReference type="EMBL" id="GGS11294.1"/>
    </source>
</evidence>
<dbReference type="Proteomes" id="UP000644548">
    <property type="component" value="Unassembled WGS sequence"/>
</dbReference>
<keyword evidence="2" id="KW-1185">Reference proteome</keyword>
<sequence length="84" mass="9276">MKWRGEASGQRVVDIVLAMVTARRVNQSDLCTHLTVASSLEAKKGRLERGCRAPHLTEPVCLAFLLALLPPGTLLLDMDRTTYL</sequence>
<name>A0ABQ2S9S0_9DEIO</name>
<evidence type="ECO:0000313" key="2">
    <source>
        <dbReference type="Proteomes" id="UP000644548"/>
    </source>
</evidence>
<accession>A0ABQ2S9S0</accession>
<organism evidence="1 2">
    <name type="scientific">Deinococcus sedimenti</name>
    <dbReference type="NCBI Taxonomy" id="1867090"/>
    <lineage>
        <taxon>Bacteria</taxon>
        <taxon>Thermotogati</taxon>
        <taxon>Deinococcota</taxon>
        <taxon>Deinococci</taxon>
        <taxon>Deinococcales</taxon>
        <taxon>Deinococcaceae</taxon>
        <taxon>Deinococcus</taxon>
    </lineage>
</organism>
<dbReference type="EMBL" id="BMQN01000034">
    <property type="protein sequence ID" value="GGS11294.1"/>
    <property type="molecule type" value="Genomic_DNA"/>
</dbReference>
<comment type="caution">
    <text evidence="1">The sequence shown here is derived from an EMBL/GenBank/DDBJ whole genome shotgun (WGS) entry which is preliminary data.</text>
</comment>